<feature type="domain" description="C2H2-type" evidence="10">
    <location>
        <begin position="468"/>
        <end position="498"/>
    </location>
</feature>
<keyword evidence="12" id="KW-1185">Reference proteome</keyword>
<feature type="domain" description="C2H2-type" evidence="10">
    <location>
        <begin position="422"/>
        <end position="450"/>
    </location>
</feature>
<feature type="compositionally biased region" description="Basic and acidic residues" evidence="9">
    <location>
        <begin position="585"/>
        <end position="598"/>
    </location>
</feature>
<evidence type="ECO:0000256" key="5">
    <source>
        <dbReference type="ARBA" id="ARBA00023015"/>
    </source>
</evidence>
<dbReference type="OrthoDB" id="6537512at2759"/>
<feature type="domain" description="C2H2-type" evidence="10">
    <location>
        <begin position="338"/>
        <end position="368"/>
    </location>
</feature>
<feature type="region of interest" description="Disordered" evidence="9">
    <location>
        <begin position="61"/>
        <end position="86"/>
    </location>
</feature>
<dbReference type="PANTHER" id="PTHR46179:SF13">
    <property type="entry name" value="C2H2-TYPE DOMAIN-CONTAINING PROTEIN"/>
    <property type="match status" value="1"/>
</dbReference>
<evidence type="ECO:0000259" key="10">
    <source>
        <dbReference type="PROSITE" id="PS50157"/>
    </source>
</evidence>
<keyword evidence="4" id="KW-0862">Zinc</keyword>
<dbReference type="AlphaFoldDB" id="A0A7R9KXE8"/>
<dbReference type="PROSITE" id="PS00028">
    <property type="entry name" value="ZINC_FINGER_C2H2_1"/>
    <property type="match status" value="12"/>
</dbReference>
<feature type="domain" description="C2H2-type" evidence="10">
    <location>
        <begin position="500"/>
        <end position="527"/>
    </location>
</feature>
<evidence type="ECO:0000256" key="2">
    <source>
        <dbReference type="ARBA" id="ARBA00022723"/>
    </source>
</evidence>
<feature type="domain" description="C2H2-type" evidence="10">
    <location>
        <begin position="838"/>
        <end position="868"/>
    </location>
</feature>
<feature type="region of interest" description="Disordered" evidence="9">
    <location>
        <begin position="851"/>
        <end position="871"/>
    </location>
</feature>
<dbReference type="EMBL" id="OC862280">
    <property type="protein sequence ID" value="CAD7630074.1"/>
    <property type="molecule type" value="Genomic_DNA"/>
</dbReference>
<dbReference type="PANTHER" id="PTHR46179">
    <property type="entry name" value="ZINC FINGER PROTEIN"/>
    <property type="match status" value="1"/>
</dbReference>
<accession>A0A7R9KXE8</accession>
<keyword evidence="5" id="KW-0805">Transcription regulation</keyword>
<feature type="compositionally biased region" description="Polar residues" evidence="9">
    <location>
        <begin position="659"/>
        <end position="670"/>
    </location>
</feature>
<name>A0A7R9KXE8_9ACAR</name>
<feature type="domain" description="C2H2-type" evidence="10">
    <location>
        <begin position="752"/>
        <end position="778"/>
    </location>
</feature>
<keyword evidence="3 8" id="KW-0863">Zinc-finger</keyword>
<feature type="domain" description="C2H2-type" evidence="10">
    <location>
        <begin position="370"/>
        <end position="398"/>
    </location>
</feature>
<feature type="domain" description="C2H2-type" evidence="10">
    <location>
        <begin position="252"/>
        <end position="282"/>
    </location>
</feature>
<feature type="compositionally biased region" description="Polar residues" evidence="9">
    <location>
        <begin position="65"/>
        <end position="86"/>
    </location>
</feature>
<sequence>MSSSDSQSLTYESILESFVRQLPPKEAFKCHYNECHKCFTTQSRLDEHKGRRHAVQDITLREPIVSSTDARDQSTTAADDGQQQPNAISMANQSVSTITITSSPDNQLLDNACDDDSDNDIKIVDTISAVNTGQTLPPILNDHHLSATASLVNNPCLNSLNTNTGHTSTDKPLATTDQSVIDLDTDLEVIDTIPEPIRATTEPAPTAGHQTLNDQQLLNTSLVDNNPCLNTINANTGHSTTVETVIDLPATHVCRIDGCGLEFTIEYTLIAHQRAVHKTTAPTVHFWYDTSGVGGNHSGGSPKPDAIHECKHCDKTYATKRELKKHRRTVHSSDGKAYGCAHNGCGLSFATIPELKRHRLSVHSATGRQYRCDCCIKTYHSKQRYDKHRLTVHSTAAATEAVHVSTSVAVTAGPTPTIQLVYTCKKCDKTFDTKPELKTHRRTVHSKTGKQTVHSSPPAATALAHKPHACLSHGCGQSFATIAELKRHRLAVHSAKGRQYRCEGCDKKYYTRHMLDKHRLKHSVSAQVTPRPAIECDVESNDSDSDSDLEVIDVLPAPKRTAHAVPPMTGHKSIPKIIDISDTSSDEKNGHESGDSRPEVTANGVHPSSEPLVDDIPAPKSTGDTVPVRPIAGHQSKRKYIEISDTSSDENSGHESGDSRPTVSPNAGKDSQSVTALAALKVHPCLHEGCGRLFVTIPELKKHRLSVHLATGRLYRCDGCDKTYHTKRKYNKHRLTRVNCPPVVTDITDEPYVCLHDGCGHSFATIRELRHHSMTAHSTPGWQYRCDDCTNVYGDKYRLKKHRLIAHSAATGVLQAAIEPEVNVKSVVTDNTDATDRYVCRHDGCGQSFATKRERKAHHRSVHSGATGDVR</sequence>
<evidence type="ECO:0000256" key="1">
    <source>
        <dbReference type="ARBA" id="ARBA00004123"/>
    </source>
</evidence>
<dbReference type="Pfam" id="PF00096">
    <property type="entry name" value="zf-C2H2"/>
    <property type="match status" value="2"/>
</dbReference>
<keyword evidence="6" id="KW-0804">Transcription</keyword>
<proteinExistence type="predicted"/>
<comment type="subcellular location">
    <subcellularLocation>
        <location evidence="1">Nucleus</location>
    </subcellularLocation>
</comment>
<keyword evidence="2" id="KW-0479">Metal-binding</keyword>
<feature type="compositionally biased region" description="Basic residues" evidence="9">
    <location>
        <begin position="853"/>
        <end position="862"/>
    </location>
</feature>
<evidence type="ECO:0000256" key="9">
    <source>
        <dbReference type="SAM" id="MobiDB-lite"/>
    </source>
</evidence>
<organism evidence="11">
    <name type="scientific">Medioppia subpectinata</name>
    <dbReference type="NCBI Taxonomy" id="1979941"/>
    <lineage>
        <taxon>Eukaryota</taxon>
        <taxon>Metazoa</taxon>
        <taxon>Ecdysozoa</taxon>
        <taxon>Arthropoda</taxon>
        <taxon>Chelicerata</taxon>
        <taxon>Arachnida</taxon>
        <taxon>Acari</taxon>
        <taxon>Acariformes</taxon>
        <taxon>Sarcoptiformes</taxon>
        <taxon>Oribatida</taxon>
        <taxon>Brachypylina</taxon>
        <taxon>Oppioidea</taxon>
        <taxon>Oppiidae</taxon>
        <taxon>Medioppia</taxon>
    </lineage>
</organism>
<evidence type="ECO:0000313" key="11">
    <source>
        <dbReference type="EMBL" id="CAD7630074.1"/>
    </source>
</evidence>
<evidence type="ECO:0000256" key="6">
    <source>
        <dbReference type="ARBA" id="ARBA00023163"/>
    </source>
</evidence>
<dbReference type="InterPro" id="IPR036236">
    <property type="entry name" value="Znf_C2H2_sf"/>
</dbReference>
<gene>
    <name evidence="11" type="ORF">OSB1V03_LOCUS10487</name>
</gene>
<dbReference type="PROSITE" id="PS50157">
    <property type="entry name" value="ZINC_FINGER_C2H2_2"/>
    <property type="match status" value="11"/>
</dbReference>
<evidence type="ECO:0000256" key="4">
    <source>
        <dbReference type="ARBA" id="ARBA00022833"/>
    </source>
</evidence>
<dbReference type="InterPro" id="IPR051061">
    <property type="entry name" value="Zinc_finger_trans_reg"/>
</dbReference>
<evidence type="ECO:0000256" key="8">
    <source>
        <dbReference type="PROSITE-ProRule" id="PRU00042"/>
    </source>
</evidence>
<reference evidence="11" key="1">
    <citation type="submission" date="2020-11" db="EMBL/GenBank/DDBJ databases">
        <authorList>
            <person name="Tran Van P."/>
        </authorList>
    </citation>
    <scope>NUCLEOTIDE SEQUENCE</scope>
</reference>
<keyword evidence="7" id="KW-0539">Nucleus</keyword>
<evidence type="ECO:0000256" key="7">
    <source>
        <dbReference type="ARBA" id="ARBA00023242"/>
    </source>
</evidence>
<feature type="domain" description="C2H2-type" evidence="10">
    <location>
        <begin position="784"/>
        <end position="812"/>
    </location>
</feature>
<protein>
    <recommendedName>
        <fullName evidence="10">C2H2-type domain-containing protein</fullName>
    </recommendedName>
</protein>
<feature type="region of interest" description="Disordered" evidence="9">
    <location>
        <begin position="581"/>
        <end position="670"/>
    </location>
</feature>
<dbReference type="GO" id="GO:0005634">
    <property type="term" value="C:nucleus"/>
    <property type="evidence" value="ECO:0007669"/>
    <property type="project" value="UniProtKB-SubCell"/>
</dbReference>
<feature type="domain" description="C2H2-type" evidence="10">
    <location>
        <begin position="28"/>
        <end position="58"/>
    </location>
</feature>
<dbReference type="InterPro" id="IPR013087">
    <property type="entry name" value="Znf_C2H2_type"/>
</dbReference>
<dbReference type="Proteomes" id="UP000759131">
    <property type="component" value="Unassembled WGS sequence"/>
</dbReference>
<dbReference type="SUPFAM" id="SSF57667">
    <property type="entry name" value="beta-beta-alpha zinc fingers"/>
    <property type="match status" value="2"/>
</dbReference>
<evidence type="ECO:0000256" key="3">
    <source>
        <dbReference type="ARBA" id="ARBA00022771"/>
    </source>
</evidence>
<evidence type="ECO:0000313" key="12">
    <source>
        <dbReference type="Proteomes" id="UP000759131"/>
    </source>
</evidence>
<dbReference type="GO" id="GO:0006357">
    <property type="term" value="P:regulation of transcription by RNA polymerase II"/>
    <property type="evidence" value="ECO:0007669"/>
    <property type="project" value="TreeGrafter"/>
</dbReference>
<dbReference type="EMBL" id="CAJPIZ010007705">
    <property type="protein sequence ID" value="CAG2110504.1"/>
    <property type="molecule type" value="Genomic_DNA"/>
</dbReference>
<dbReference type="SMART" id="SM00355">
    <property type="entry name" value="ZnF_C2H2"/>
    <property type="match status" value="13"/>
</dbReference>
<feature type="domain" description="C2H2-type" evidence="10">
    <location>
        <begin position="308"/>
        <end position="336"/>
    </location>
</feature>
<dbReference type="GO" id="GO:0008270">
    <property type="term" value="F:zinc ion binding"/>
    <property type="evidence" value="ECO:0007669"/>
    <property type="project" value="UniProtKB-KW"/>
</dbReference>
<dbReference type="Gene3D" id="3.30.160.60">
    <property type="entry name" value="Classic Zinc Finger"/>
    <property type="match status" value="7"/>
</dbReference>